<name>A0A507CCR8_9FUNG</name>
<dbReference type="OrthoDB" id="10266508at2759"/>
<dbReference type="PANTHER" id="PTHR43047:SF66">
    <property type="entry name" value="HISKA"/>
    <property type="match status" value="1"/>
</dbReference>
<keyword evidence="5" id="KW-0418">Kinase</keyword>
<feature type="transmembrane region" description="Helical" evidence="8">
    <location>
        <begin position="155"/>
        <end position="180"/>
    </location>
</feature>
<comment type="catalytic activity">
    <reaction evidence="1">
        <text>ATP + protein L-histidine = ADP + protein N-phospho-L-histidine.</text>
        <dbReference type="EC" id="2.7.13.3"/>
    </reaction>
</comment>
<dbReference type="Pfam" id="PF02518">
    <property type="entry name" value="HATPase_c"/>
    <property type="match status" value="1"/>
</dbReference>
<dbReference type="Gene3D" id="1.10.287.130">
    <property type="match status" value="1"/>
</dbReference>
<keyword evidence="3 6" id="KW-0597">Phosphoprotein</keyword>
<feature type="transmembrane region" description="Helical" evidence="8">
    <location>
        <begin position="21"/>
        <end position="39"/>
    </location>
</feature>
<feature type="transmembrane region" description="Helical" evidence="8">
    <location>
        <begin position="200"/>
        <end position="223"/>
    </location>
</feature>
<dbReference type="SUPFAM" id="SSF55874">
    <property type="entry name" value="ATPase domain of HSP90 chaperone/DNA topoisomerase II/histidine kinase"/>
    <property type="match status" value="1"/>
</dbReference>
<dbReference type="GO" id="GO:0009927">
    <property type="term" value="F:histidine phosphotransfer kinase activity"/>
    <property type="evidence" value="ECO:0007669"/>
    <property type="project" value="TreeGrafter"/>
</dbReference>
<protein>
    <recommendedName>
        <fullName evidence="2">histidine kinase</fullName>
        <ecNumber evidence="2">2.7.13.3</ecNumber>
    </recommendedName>
</protein>
<gene>
    <name evidence="11" type="ORF">SmJEL517_g01008</name>
</gene>
<feature type="transmembrane region" description="Helical" evidence="8">
    <location>
        <begin position="244"/>
        <end position="264"/>
    </location>
</feature>
<keyword evidence="12" id="KW-1185">Reference proteome</keyword>
<comment type="caution">
    <text evidence="11">The sequence shown here is derived from an EMBL/GenBank/DDBJ whole genome shotgun (WGS) entry which is preliminary data.</text>
</comment>
<evidence type="ECO:0000256" key="5">
    <source>
        <dbReference type="ARBA" id="ARBA00022777"/>
    </source>
</evidence>
<evidence type="ECO:0000256" key="7">
    <source>
        <dbReference type="SAM" id="MobiDB-lite"/>
    </source>
</evidence>
<evidence type="ECO:0000256" key="6">
    <source>
        <dbReference type="PROSITE-ProRule" id="PRU00169"/>
    </source>
</evidence>
<evidence type="ECO:0000256" key="1">
    <source>
        <dbReference type="ARBA" id="ARBA00000085"/>
    </source>
</evidence>
<dbReference type="GeneID" id="42002233"/>
<dbReference type="InterPro" id="IPR036890">
    <property type="entry name" value="HATPase_C_sf"/>
</dbReference>
<dbReference type="Proteomes" id="UP000319731">
    <property type="component" value="Unassembled WGS sequence"/>
</dbReference>
<dbReference type="InterPro" id="IPR036097">
    <property type="entry name" value="HisK_dim/P_sf"/>
</dbReference>
<evidence type="ECO:0000259" key="10">
    <source>
        <dbReference type="PROSITE" id="PS50110"/>
    </source>
</evidence>
<dbReference type="PANTHER" id="PTHR43047">
    <property type="entry name" value="TWO-COMPONENT HISTIDINE PROTEIN KINASE"/>
    <property type="match status" value="1"/>
</dbReference>
<dbReference type="GO" id="GO:0005886">
    <property type="term" value="C:plasma membrane"/>
    <property type="evidence" value="ECO:0007669"/>
    <property type="project" value="TreeGrafter"/>
</dbReference>
<dbReference type="GO" id="GO:0000155">
    <property type="term" value="F:phosphorelay sensor kinase activity"/>
    <property type="evidence" value="ECO:0007669"/>
    <property type="project" value="InterPro"/>
</dbReference>
<feature type="modified residue" description="4-aspartylphosphate" evidence="6">
    <location>
        <position position="699"/>
    </location>
</feature>
<dbReference type="Pfam" id="PF00512">
    <property type="entry name" value="HisKA"/>
    <property type="match status" value="1"/>
</dbReference>
<keyword evidence="8" id="KW-0812">Transmembrane</keyword>
<dbReference type="InterPro" id="IPR005467">
    <property type="entry name" value="His_kinase_dom"/>
</dbReference>
<dbReference type="CDD" id="cd00082">
    <property type="entry name" value="HisKA"/>
    <property type="match status" value="1"/>
</dbReference>
<feature type="domain" description="Response regulatory" evidence="10">
    <location>
        <begin position="648"/>
        <end position="763"/>
    </location>
</feature>
<dbReference type="InterPro" id="IPR004358">
    <property type="entry name" value="Sig_transdc_His_kin-like_C"/>
</dbReference>
<feature type="transmembrane region" description="Helical" evidence="8">
    <location>
        <begin position="51"/>
        <end position="70"/>
    </location>
</feature>
<organism evidence="11 12">
    <name type="scientific">Synchytrium microbalum</name>
    <dbReference type="NCBI Taxonomy" id="1806994"/>
    <lineage>
        <taxon>Eukaryota</taxon>
        <taxon>Fungi</taxon>
        <taxon>Fungi incertae sedis</taxon>
        <taxon>Chytridiomycota</taxon>
        <taxon>Chytridiomycota incertae sedis</taxon>
        <taxon>Chytridiomycetes</taxon>
        <taxon>Synchytriales</taxon>
        <taxon>Synchytriaceae</taxon>
        <taxon>Synchytrium</taxon>
    </lineage>
</organism>
<dbReference type="SUPFAM" id="SSF52172">
    <property type="entry name" value="CheY-like"/>
    <property type="match status" value="1"/>
</dbReference>
<dbReference type="SMART" id="SM00387">
    <property type="entry name" value="HATPase_c"/>
    <property type="match status" value="1"/>
</dbReference>
<dbReference type="Gene3D" id="3.40.50.2300">
    <property type="match status" value="1"/>
</dbReference>
<evidence type="ECO:0000313" key="11">
    <source>
        <dbReference type="EMBL" id="TPX36969.1"/>
    </source>
</evidence>
<evidence type="ECO:0000313" key="12">
    <source>
        <dbReference type="Proteomes" id="UP000319731"/>
    </source>
</evidence>
<evidence type="ECO:0000256" key="4">
    <source>
        <dbReference type="ARBA" id="ARBA00022679"/>
    </source>
</evidence>
<evidence type="ECO:0000256" key="8">
    <source>
        <dbReference type="SAM" id="Phobius"/>
    </source>
</evidence>
<dbReference type="Pfam" id="PF00072">
    <property type="entry name" value="Response_reg"/>
    <property type="match status" value="1"/>
</dbReference>
<dbReference type="CDD" id="cd16922">
    <property type="entry name" value="HATPase_EvgS-ArcB-TorS-like"/>
    <property type="match status" value="1"/>
</dbReference>
<dbReference type="RefSeq" id="XP_031027040.1">
    <property type="nucleotide sequence ID" value="XM_031166936.1"/>
</dbReference>
<dbReference type="InterPro" id="IPR003594">
    <property type="entry name" value="HATPase_dom"/>
</dbReference>
<dbReference type="Gene3D" id="3.30.565.10">
    <property type="entry name" value="Histidine kinase-like ATPase, C-terminal domain"/>
    <property type="match status" value="1"/>
</dbReference>
<feature type="domain" description="Histidine kinase" evidence="9">
    <location>
        <begin position="297"/>
        <end position="519"/>
    </location>
</feature>
<evidence type="ECO:0000259" key="9">
    <source>
        <dbReference type="PROSITE" id="PS50109"/>
    </source>
</evidence>
<dbReference type="PRINTS" id="PR00344">
    <property type="entry name" value="BCTRLSENSOR"/>
</dbReference>
<reference evidence="11 12" key="1">
    <citation type="journal article" date="2019" name="Sci. Rep.">
        <title>Comparative genomics of chytrid fungi reveal insights into the obligate biotrophic and pathogenic lifestyle of Synchytrium endobioticum.</title>
        <authorList>
            <person name="van de Vossenberg B.T.L.H."/>
            <person name="Warris S."/>
            <person name="Nguyen H.D.T."/>
            <person name="van Gent-Pelzer M.P.E."/>
            <person name="Joly D.L."/>
            <person name="van de Geest H.C."/>
            <person name="Bonants P.J.M."/>
            <person name="Smith D.S."/>
            <person name="Levesque C.A."/>
            <person name="van der Lee T.A.J."/>
        </authorList>
    </citation>
    <scope>NUCLEOTIDE SEQUENCE [LARGE SCALE GENOMIC DNA]</scope>
    <source>
        <strain evidence="11 12">JEL517</strain>
    </source>
</reference>
<dbReference type="SUPFAM" id="SSF47384">
    <property type="entry name" value="Homodimeric domain of signal transducing histidine kinase"/>
    <property type="match status" value="1"/>
</dbReference>
<dbReference type="SMART" id="SM00448">
    <property type="entry name" value="REC"/>
    <property type="match status" value="1"/>
</dbReference>
<keyword evidence="4" id="KW-0808">Transferase</keyword>
<keyword evidence="8" id="KW-0472">Membrane</keyword>
<dbReference type="EC" id="2.7.13.3" evidence="2"/>
<dbReference type="CDD" id="cd17546">
    <property type="entry name" value="REC_hyHK_CKI1_RcsC-like"/>
    <property type="match status" value="1"/>
</dbReference>
<keyword evidence="8" id="KW-1133">Transmembrane helix</keyword>
<dbReference type="InterPro" id="IPR011006">
    <property type="entry name" value="CheY-like_superfamily"/>
</dbReference>
<dbReference type="InterPro" id="IPR001789">
    <property type="entry name" value="Sig_transdc_resp-reg_receiver"/>
</dbReference>
<sequence>MTGSIITSYVAGLNKQNLKSFVILEVSLCLSNFLGRYAVDHTNIDNVGMYSLGEPFQAIIISSFLLLVWTRSRRKAGLPLNQPLLLDEASIVTPFIPVAIFVTGLVSIIDSAIYYNLSLDVFLDSWCSEGVGIIITLPAVLLVSQSDWRHRLKFTWMRAATGTFLAVTVVAIPIVVSFVFETADLAAMDPGFKVSWSVLFSLPVLALSSVLLGTTGLTCNLLLFSIATPMIRFLPGDSSQDDHLLSLMILLIDLTMLPFFVLLADRNRLLASVERQVEDRTVELRRANREKTEFMSFLCHELRNPLHVVLSMADMTLTENPGNEYAKASITAATYMTDLCNDVLDATKLKNGKTSIEPHWVDLSSLLKQQCVSFSLHAATLGINLQCHCDVDVPDRLYTDDLRWRQCITNLLANACRFTKTGGSVDFYLQRLKDGSLASDHVRLRCEVVDTGIGIDPSHLPTLFVPFNISSQQTTREYQGSGLGLSVSAMLIELMGGKLNVESQRGKGTRFWFELIVMHQPPSPALQANIELEGVDLGITEVAMMELKNPSAALEIDTSGGDWSPPLNNSSWTAVEVDVDDVERTSAQSEPTPMIPSTPDHSATSSPLPLDRMMINDITPQRSQIPIEQQPESIDQQPGSESSDRIIGALVVDDSDVNRALLKRMLQRLRPDMELHTANDGQEAIDLAERHKYHIIFMDLQMPRVDGWQAIGHIRKEGLNTNTPIVITTANTVTDEANAIGRCSVLSKPFLTKDLKRALDRHI</sequence>
<feature type="region of interest" description="Disordered" evidence="7">
    <location>
        <begin position="583"/>
        <end position="606"/>
    </location>
</feature>
<dbReference type="PROSITE" id="PS50109">
    <property type="entry name" value="HIS_KIN"/>
    <property type="match status" value="1"/>
</dbReference>
<dbReference type="InterPro" id="IPR003661">
    <property type="entry name" value="HisK_dim/P_dom"/>
</dbReference>
<dbReference type="SMART" id="SM00388">
    <property type="entry name" value="HisKA"/>
    <property type="match status" value="1"/>
</dbReference>
<accession>A0A507CCR8</accession>
<dbReference type="AlphaFoldDB" id="A0A507CCR8"/>
<dbReference type="PROSITE" id="PS50110">
    <property type="entry name" value="RESPONSE_REGULATORY"/>
    <property type="match status" value="1"/>
</dbReference>
<dbReference type="EMBL" id="QEAO01000003">
    <property type="protein sequence ID" value="TPX36969.1"/>
    <property type="molecule type" value="Genomic_DNA"/>
</dbReference>
<evidence type="ECO:0000256" key="2">
    <source>
        <dbReference type="ARBA" id="ARBA00012438"/>
    </source>
</evidence>
<proteinExistence type="predicted"/>
<evidence type="ECO:0000256" key="3">
    <source>
        <dbReference type="ARBA" id="ARBA00022553"/>
    </source>
</evidence>
<feature type="transmembrane region" description="Helical" evidence="8">
    <location>
        <begin position="91"/>
        <end position="115"/>
    </location>
</feature>
<dbReference type="STRING" id="1806994.A0A507CCR8"/>
<feature type="transmembrane region" description="Helical" evidence="8">
    <location>
        <begin position="121"/>
        <end position="143"/>
    </location>
</feature>